<keyword evidence="7 9" id="KW-0472">Membrane</keyword>
<dbReference type="STRING" id="1499967.U27_03330"/>
<dbReference type="GO" id="GO:0022857">
    <property type="term" value="F:transmembrane transporter activity"/>
    <property type="evidence" value="ECO:0007669"/>
    <property type="project" value="TreeGrafter"/>
</dbReference>
<dbReference type="AlphaFoldDB" id="A0A081BVL3"/>
<name>A0A081BVL3_VECG1</name>
<keyword evidence="2" id="KW-0813">Transport</keyword>
<dbReference type="eggNOG" id="COG3090">
    <property type="taxonomic scope" value="Bacteria"/>
</dbReference>
<keyword evidence="12" id="KW-1185">Reference proteome</keyword>
<comment type="similarity">
    <text evidence="8">Belongs to the TRAP transporter small permease family.</text>
</comment>
<dbReference type="Pfam" id="PF04290">
    <property type="entry name" value="DctQ"/>
    <property type="match status" value="1"/>
</dbReference>
<evidence type="ECO:0000313" key="12">
    <source>
        <dbReference type="Proteomes" id="UP000030661"/>
    </source>
</evidence>
<dbReference type="GO" id="GO:0015740">
    <property type="term" value="P:C4-dicarboxylate transport"/>
    <property type="evidence" value="ECO:0007669"/>
    <property type="project" value="TreeGrafter"/>
</dbReference>
<gene>
    <name evidence="11" type="ORF">U27_03330</name>
</gene>
<feature type="transmembrane region" description="Helical" evidence="9">
    <location>
        <begin position="130"/>
        <end position="151"/>
    </location>
</feature>
<evidence type="ECO:0000256" key="3">
    <source>
        <dbReference type="ARBA" id="ARBA00022475"/>
    </source>
</evidence>
<evidence type="ECO:0000259" key="10">
    <source>
        <dbReference type="Pfam" id="PF04290"/>
    </source>
</evidence>
<keyword evidence="5 9" id="KW-0812">Transmembrane</keyword>
<dbReference type="HOGENOM" id="CLU_086356_9_4_0"/>
<keyword evidence="6 9" id="KW-1133">Transmembrane helix</keyword>
<dbReference type="PANTHER" id="PTHR35011">
    <property type="entry name" value="2,3-DIKETO-L-GULONATE TRAP TRANSPORTER SMALL PERMEASE PROTEIN YIAM"/>
    <property type="match status" value="1"/>
</dbReference>
<dbReference type="Proteomes" id="UP000030661">
    <property type="component" value="Unassembled WGS sequence"/>
</dbReference>
<dbReference type="PANTHER" id="PTHR35011:SF11">
    <property type="entry name" value="TRAP TRANSPORTER SMALL PERMEASE PROTEIN"/>
    <property type="match status" value="1"/>
</dbReference>
<accession>A0A081BVL3</accession>
<evidence type="ECO:0000256" key="4">
    <source>
        <dbReference type="ARBA" id="ARBA00022519"/>
    </source>
</evidence>
<protein>
    <submittedName>
        <fullName evidence="11">DctQ9 protein</fullName>
    </submittedName>
</protein>
<evidence type="ECO:0000256" key="8">
    <source>
        <dbReference type="ARBA" id="ARBA00038436"/>
    </source>
</evidence>
<evidence type="ECO:0000256" key="2">
    <source>
        <dbReference type="ARBA" id="ARBA00022448"/>
    </source>
</evidence>
<sequence>MENLPSISRVIHRVMVPVIFVLGMAMFLVVIAQVIFRYILLRPLPWSEELARYLMVWGACLAASEAYASGNHVGVTIIINAIKPGMRKIMTMVIHLAVALLMAVIVYQGFVLSFLLHDQLSPALEIPMTVPYLAVPVGAGLILIQAVVLFFKQMRESPTDVTIHSELE</sequence>
<feature type="transmembrane region" description="Helical" evidence="9">
    <location>
        <begin position="89"/>
        <end position="110"/>
    </location>
</feature>
<feature type="transmembrane region" description="Helical" evidence="9">
    <location>
        <begin position="14"/>
        <end position="38"/>
    </location>
</feature>
<evidence type="ECO:0000256" key="9">
    <source>
        <dbReference type="SAM" id="Phobius"/>
    </source>
</evidence>
<evidence type="ECO:0000256" key="5">
    <source>
        <dbReference type="ARBA" id="ARBA00022692"/>
    </source>
</evidence>
<evidence type="ECO:0000313" key="11">
    <source>
        <dbReference type="EMBL" id="GAK56368.1"/>
    </source>
</evidence>
<proteinExistence type="inferred from homology"/>
<dbReference type="EMBL" id="DF820464">
    <property type="protein sequence ID" value="GAK56368.1"/>
    <property type="molecule type" value="Genomic_DNA"/>
</dbReference>
<comment type="subcellular location">
    <subcellularLocation>
        <location evidence="1">Cell inner membrane</location>
        <topology evidence="1">Multi-pass membrane protein</topology>
    </subcellularLocation>
</comment>
<evidence type="ECO:0000256" key="7">
    <source>
        <dbReference type="ARBA" id="ARBA00023136"/>
    </source>
</evidence>
<evidence type="ECO:0000256" key="1">
    <source>
        <dbReference type="ARBA" id="ARBA00004429"/>
    </source>
</evidence>
<dbReference type="GO" id="GO:0005886">
    <property type="term" value="C:plasma membrane"/>
    <property type="evidence" value="ECO:0007669"/>
    <property type="project" value="UniProtKB-SubCell"/>
</dbReference>
<keyword evidence="4" id="KW-0997">Cell inner membrane</keyword>
<organism evidence="11 12">
    <name type="scientific">Vecturithrix granuli</name>
    <dbReference type="NCBI Taxonomy" id="1499967"/>
    <lineage>
        <taxon>Bacteria</taxon>
        <taxon>Candidatus Moduliflexota</taxon>
        <taxon>Candidatus Vecturitrichia</taxon>
        <taxon>Candidatus Vecturitrichales</taxon>
        <taxon>Candidatus Vecturitrichaceae</taxon>
        <taxon>Candidatus Vecturithrix</taxon>
    </lineage>
</organism>
<dbReference type="InterPro" id="IPR007387">
    <property type="entry name" value="TRAP_DctQ"/>
</dbReference>
<reference evidence="11 12" key="1">
    <citation type="journal article" date="2015" name="PeerJ">
        <title>First genomic representation of candidate bacterial phylum KSB3 points to enhanced environmental sensing as a trigger of wastewater bulking.</title>
        <authorList>
            <person name="Sekiguchi Y."/>
            <person name="Ohashi A."/>
            <person name="Parks D.H."/>
            <person name="Yamauchi T."/>
            <person name="Tyson G.W."/>
            <person name="Hugenholtz P."/>
        </authorList>
    </citation>
    <scope>NUCLEOTIDE SEQUENCE [LARGE SCALE GENOMIC DNA]</scope>
</reference>
<dbReference type="InterPro" id="IPR055348">
    <property type="entry name" value="DctQ"/>
</dbReference>
<feature type="domain" description="Tripartite ATP-independent periplasmic transporters DctQ component" evidence="10">
    <location>
        <begin position="26"/>
        <end position="155"/>
    </location>
</feature>
<keyword evidence="3" id="KW-1003">Cell membrane</keyword>
<evidence type="ECO:0000256" key="6">
    <source>
        <dbReference type="ARBA" id="ARBA00022989"/>
    </source>
</evidence>